<keyword evidence="4" id="KW-1133">Transmembrane helix</keyword>
<name>A0A9P0F7V5_BEMTA</name>
<dbReference type="PROSITE" id="PS51450">
    <property type="entry name" value="LRR"/>
    <property type="match status" value="3"/>
</dbReference>
<evidence type="ECO:0000313" key="7">
    <source>
        <dbReference type="Proteomes" id="UP001152759"/>
    </source>
</evidence>
<dbReference type="OrthoDB" id="6359842at2759"/>
<evidence type="ECO:0000256" key="2">
    <source>
        <dbReference type="ARBA" id="ARBA00022737"/>
    </source>
</evidence>
<feature type="chain" id="PRO_5040361662" evidence="5">
    <location>
        <begin position="22"/>
        <end position="886"/>
    </location>
</feature>
<evidence type="ECO:0000256" key="1">
    <source>
        <dbReference type="ARBA" id="ARBA00022614"/>
    </source>
</evidence>
<feature type="region of interest" description="Disordered" evidence="3">
    <location>
        <begin position="747"/>
        <end position="777"/>
    </location>
</feature>
<sequence>MAWLLEAVATLLVLRVGLAAAQCPWQRELSELQSACICAYNLGQQLSVQCDMVDFPLLLKALDKYARSVPLDFLYVNNSSVKLLQENAFLNIHVLSLQLSGCRIRSIAPGAFNGLEHTLKNLNLQDNELEDIPVESLKALKNLTLLDLSRNKLTQVPDDAFAWLTNLGTLKLADNNVTLSRHAFRGLETSLKNLNLKATRQKVIPEAIRGLSALAFLDLAHNILSELPGTGSSGVFQGLDSLTALNLERNVIQAVGPTTFVGVKNTLSSLSLLNNLLTEFPSAAINTLSELRVLDIGFNLITTLPSEAFSGNPSLTLLALDGNPIATIPVNTLAHLNDTLRGLSLGGHFLQCDCRLKWVIEWIKHGDLQVTSRERNPQFCAAPAHLRDKSFYNIKADDLVCKGKTEPVGVASVSTAAIDDAISPTLELGAGVGYAEVAKASPVPPLAPTARPSPAVKQYRTTTRTTTTTTTPAPTTTTTTTTTTTEAPTTSTTTPRPTTTKRGSVLVSKATLPPWQQQHRPNLVLGHQPASSQQEVVVKNALRQDNSVIIQWDSDTANILGFRVIYRLFGDKSFKQGPPLEASEREFKIKNVPSQECIIVCVISLEDNNVTPETVPYNQCKEVRTVASATNNMDKITIAASAAIVGTIVIAAVIFAVTCKRRSRKMATIPSHGGKLGIPVGGIPVPCCPASSPGPMSSLATLSAFASHKDWDQTSVYSNKSINRPRMHYVDRQGTLTRGCATDELHSHMSQFGGSKPSKTRSIADGQSQHSFSNHSARYLTGGNSFASGLVNTRPELRQSRQSLAVSDRMSRASYPAASHHHQARRQRPRSRTKEMGTRPGSRYSMAGSTHTLNNYCGDTSDNWTDHDMDIYMTRNPTARGGLIPL</sequence>
<gene>
    <name evidence="6" type="ORF">BEMITA_LOCUS11249</name>
</gene>
<feature type="compositionally biased region" description="Polar residues" evidence="3">
    <location>
        <begin position="765"/>
        <end position="777"/>
    </location>
</feature>
<dbReference type="InterPro" id="IPR032675">
    <property type="entry name" value="LRR_dom_sf"/>
</dbReference>
<keyword evidence="5" id="KW-0732">Signal</keyword>
<dbReference type="InterPro" id="IPR003591">
    <property type="entry name" value="Leu-rich_rpt_typical-subtyp"/>
</dbReference>
<dbReference type="Gene3D" id="3.80.10.10">
    <property type="entry name" value="Ribonuclease Inhibitor"/>
    <property type="match status" value="2"/>
</dbReference>
<feature type="compositionally biased region" description="Basic residues" evidence="3">
    <location>
        <begin position="819"/>
        <end position="831"/>
    </location>
</feature>
<dbReference type="KEGG" id="btab:109032704"/>
<dbReference type="SUPFAM" id="SSF52058">
    <property type="entry name" value="L domain-like"/>
    <property type="match status" value="1"/>
</dbReference>
<dbReference type="PANTHER" id="PTHR24366:SF168">
    <property type="entry name" value="GH22922P-RELATED"/>
    <property type="match status" value="1"/>
</dbReference>
<keyword evidence="1" id="KW-0433">Leucine-rich repeat</keyword>
<dbReference type="EMBL" id="OU963868">
    <property type="protein sequence ID" value="CAH0392776.1"/>
    <property type="molecule type" value="Genomic_DNA"/>
</dbReference>
<dbReference type="SMART" id="SM00369">
    <property type="entry name" value="LRR_TYP"/>
    <property type="match status" value="8"/>
</dbReference>
<dbReference type="Proteomes" id="UP001152759">
    <property type="component" value="Chromosome 7"/>
</dbReference>
<reference evidence="6" key="1">
    <citation type="submission" date="2021-12" db="EMBL/GenBank/DDBJ databases">
        <authorList>
            <person name="King R."/>
        </authorList>
    </citation>
    <scope>NUCLEOTIDE SEQUENCE</scope>
</reference>
<dbReference type="InterPro" id="IPR001611">
    <property type="entry name" value="Leu-rich_rpt"/>
</dbReference>
<keyword evidence="7" id="KW-1185">Reference proteome</keyword>
<feature type="transmembrane region" description="Helical" evidence="4">
    <location>
        <begin position="636"/>
        <end position="657"/>
    </location>
</feature>
<dbReference type="AlphaFoldDB" id="A0A9P0F7V5"/>
<feature type="compositionally biased region" description="Low complexity" evidence="3">
    <location>
        <begin position="461"/>
        <end position="500"/>
    </location>
</feature>
<proteinExistence type="predicted"/>
<accession>A0A9P0F7V5</accession>
<keyword evidence="2" id="KW-0677">Repeat</keyword>
<evidence type="ECO:0000256" key="4">
    <source>
        <dbReference type="SAM" id="Phobius"/>
    </source>
</evidence>
<evidence type="ECO:0000256" key="3">
    <source>
        <dbReference type="SAM" id="MobiDB-lite"/>
    </source>
</evidence>
<dbReference type="PANTHER" id="PTHR24366">
    <property type="entry name" value="IG(IMMUNOGLOBULIN) AND LRR(LEUCINE RICH REPEAT) DOMAINS"/>
    <property type="match status" value="1"/>
</dbReference>
<evidence type="ECO:0000256" key="5">
    <source>
        <dbReference type="SAM" id="SignalP"/>
    </source>
</evidence>
<keyword evidence="4" id="KW-0812">Transmembrane</keyword>
<feature type="region of interest" description="Disordered" evidence="3">
    <location>
        <begin position="798"/>
        <end position="850"/>
    </location>
</feature>
<organism evidence="6 7">
    <name type="scientific">Bemisia tabaci</name>
    <name type="common">Sweetpotato whitefly</name>
    <name type="synonym">Aleurodes tabaci</name>
    <dbReference type="NCBI Taxonomy" id="7038"/>
    <lineage>
        <taxon>Eukaryota</taxon>
        <taxon>Metazoa</taxon>
        <taxon>Ecdysozoa</taxon>
        <taxon>Arthropoda</taxon>
        <taxon>Hexapoda</taxon>
        <taxon>Insecta</taxon>
        <taxon>Pterygota</taxon>
        <taxon>Neoptera</taxon>
        <taxon>Paraneoptera</taxon>
        <taxon>Hemiptera</taxon>
        <taxon>Sternorrhyncha</taxon>
        <taxon>Aleyrodoidea</taxon>
        <taxon>Aleyrodidae</taxon>
        <taxon>Aleyrodinae</taxon>
        <taxon>Bemisia</taxon>
    </lineage>
</organism>
<protein>
    <submittedName>
        <fullName evidence="6">Uncharacterized protein</fullName>
    </submittedName>
</protein>
<feature type="signal peptide" evidence="5">
    <location>
        <begin position="1"/>
        <end position="21"/>
    </location>
</feature>
<feature type="region of interest" description="Disordered" evidence="3">
    <location>
        <begin position="445"/>
        <end position="503"/>
    </location>
</feature>
<dbReference type="Pfam" id="PF13855">
    <property type="entry name" value="LRR_8"/>
    <property type="match status" value="2"/>
</dbReference>
<keyword evidence="4" id="KW-0472">Membrane</keyword>
<evidence type="ECO:0000313" key="6">
    <source>
        <dbReference type="EMBL" id="CAH0392776.1"/>
    </source>
</evidence>